<name>A0A1H2LL89_9ACTO</name>
<proteinExistence type="predicted"/>
<evidence type="ECO:0000313" key="1">
    <source>
        <dbReference type="EMBL" id="SDU81515.1"/>
    </source>
</evidence>
<dbReference type="RefSeq" id="WP_091281821.1">
    <property type="nucleotide sequence ID" value="NZ_JABAPH010000001.1"/>
</dbReference>
<keyword evidence="2" id="KW-1185">Reference proteome</keyword>
<evidence type="ECO:0008006" key="3">
    <source>
        <dbReference type="Google" id="ProtNLM"/>
    </source>
</evidence>
<accession>A0A1H2LL89</accession>
<sequence>MAFIDLIEQLAEESSPLVDRAGQLRVDLDSDPNNQEAFEELISLIRKLGQSSPTADPLTADDVQHRKTPVKLVLLALSEDLASDSRAWYPLIQLAKITIDDDPAAAVHQIEVAAAREESGRALAEGIHLLVEADQPDTAMQVGMGRWNPENDIPDVGIELIKAAVETGKISDAQRFLTALEQHHPGNQDVLDLHAFIAEAE</sequence>
<organism evidence="1 2">
    <name type="scientific">Arcanobacterium phocae</name>
    <dbReference type="NCBI Taxonomy" id="131112"/>
    <lineage>
        <taxon>Bacteria</taxon>
        <taxon>Bacillati</taxon>
        <taxon>Actinomycetota</taxon>
        <taxon>Actinomycetes</taxon>
        <taxon>Actinomycetales</taxon>
        <taxon>Actinomycetaceae</taxon>
        <taxon>Arcanobacterium</taxon>
    </lineage>
</organism>
<dbReference type="OrthoDB" id="3266723at2"/>
<dbReference type="AlphaFoldDB" id="A0A1H2LL89"/>
<evidence type="ECO:0000313" key="2">
    <source>
        <dbReference type="Proteomes" id="UP000214355"/>
    </source>
</evidence>
<reference evidence="2" key="1">
    <citation type="submission" date="2016-10" db="EMBL/GenBank/DDBJ databases">
        <authorList>
            <person name="Varghese N."/>
            <person name="Submissions S."/>
        </authorList>
    </citation>
    <scope>NUCLEOTIDE SEQUENCE [LARGE SCALE GENOMIC DNA]</scope>
    <source>
        <strain evidence="2">DSM 10002</strain>
    </source>
</reference>
<dbReference type="Proteomes" id="UP000214355">
    <property type="component" value="Chromosome I"/>
</dbReference>
<gene>
    <name evidence="1" type="ORF">SAMN04489737_1539</name>
</gene>
<dbReference type="STRING" id="131112.SAMN04489737_1539"/>
<dbReference type="GeneID" id="65345266"/>
<protein>
    <recommendedName>
        <fullName evidence="3">Tetratricopeptide repeat-containing protein</fullName>
    </recommendedName>
</protein>
<dbReference type="EMBL" id="LT629804">
    <property type="protein sequence ID" value="SDU81515.1"/>
    <property type="molecule type" value="Genomic_DNA"/>
</dbReference>